<gene>
    <name evidence="2" type="ORF">N7469_006282</name>
</gene>
<evidence type="ECO:0000256" key="1">
    <source>
        <dbReference type="SAM" id="MobiDB-lite"/>
    </source>
</evidence>
<evidence type="ECO:0000313" key="3">
    <source>
        <dbReference type="Proteomes" id="UP001147733"/>
    </source>
</evidence>
<dbReference type="Proteomes" id="UP001147733">
    <property type="component" value="Unassembled WGS sequence"/>
</dbReference>
<dbReference type="AlphaFoldDB" id="A0A9W9NXN9"/>
<accession>A0A9W9NXN9</accession>
<reference evidence="2" key="2">
    <citation type="journal article" date="2023" name="IMA Fungus">
        <title>Comparative genomic study of the Penicillium genus elucidates a diverse pangenome and 15 lateral gene transfer events.</title>
        <authorList>
            <person name="Petersen C."/>
            <person name="Sorensen T."/>
            <person name="Nielsen M.R."/>
            <person name="Sondergaard T.E."/>
            <person name="Sorensen J.L."/>
            <person name="Fitzpatrick D.A."/>
            <person name="Frisvad J.C."/>
            <person name="Nielsen K.L."/>
        </authorList>
    </citation>
    <scope>NUCLEOTIDE SEQUENCE</scope>
    <source>
        <strain evidence="2">IBT 23319</strain>
    </source>
</reference>
<dbReference type="GeneID" id="81384367"/>
<organism evidence="2 3">
    <name type="scientific">Penicillium citrinum</name>
    <dbReference type="NCBI Taxonomy" id="5077"/>
    <lineage>
        <taxon>Eukaryota</taxon>
        <taxon>Fungi</taxon>
        <taxon>Dikarya</taxon>
        <taxon>Ascomycota</taxon>
        <taxon>Pezizomycotina</taxon>
        <taxon>Eurotiomycetes</taxon>
        <taxon>Eurotiomycetidae</taxon>
        <taxon>Eurotiales</taxon>
        <taxon>Aspergillaceae</taxon>
        <taxon>Penicillium</taxon>
    </lineage>
</organism>
<reference evidence="2" key="1">
    <citation type="submission" date="2022-11" db="EMBL/GenBank/DDBJ databases">
        <authorList>
            <person name="Petersen C."/>
        </authorList>
    </citation>
    <scope>NUCLEOTIDE SEQUENCE</scope>
    <source>
        <strain evidence="2">IBT 23319</strain>
    </source>
</reference>
<feature type="region of interest" description="Disordered" evidence="1">
    <location>
        <begin position="249"/>
        <end position="272"/>
    </location>
</feature>
<feature type="region of interest" description="Disordered" evidence="1">
    <location>
        <begin position="146"/>
        <end position="188"/>
    </location>
</feature>
<feature type="compositionally biased region" description="Polar residues" evidence="1">
    <location>
        <begin position="353"/>
        <end position="364"/>
    </location>
</feature>
<evidence type="ECO:0000313" key="2">
    <source>
        <dbReference type="EMBL" id="KAJ5231694.1"/>
    </source>
</evidence>
<dbReference type="OrthoDB" id="4492972at2759"/>
<comment type="caution">
    <text evidence="2">The sequence shown here is derived from an EMBL/GenBank/DDBJ whole genome shotgun (WGS) entry which is preliminary data.</text>
</comment>
<keyword evidence="3" id="KW-1185">Reference proteome</keyword>
<dbReference type="EMBL" id="JAPQKT010000005">
    <property type="protein sequence ID" value="KAJ5231694.1"/>
    <property type="molecule type" value="Genomic_DNA"/>
</dbReference>
<name>A0A9W9NXN9_PENCI</name>
<feature type="region of interest" description="Disordered" evidence="1">
    <location>
        <begin position="345"/>
        <end position="372"/>
    </location>
</feature>
<dbReference type="RefSeq" id="XP_056500438.1">
    <property type="nucleotide sequence ID" value="XM_056645200.1"/>
</dbReference>
<protein>
    <submittedName>
        <fullName evidence="2">Uncharacterized protein</fullName>
    </submittedName>
</protein>
<feature type="compositionally biased region" description="Polar residues" evidence="1">
    <location>
        <begin position="175"/>
        <end position="186"/>
    </location>
</feature>
<feature type="compositionally biased region" description="Basic residues" evidence="1">
    <location>
        <begin position="255"/>
        <end position="264"/>
    </location>
</feature>
<proteinExistence type="predicted"/>
<sequence length="410" mass="45174">MGTLLTTLLALPVLGLICLPLIISAWITVVFALFTLFVRLSVIYFELLYEFTVSFFTLPLVNSSLLTFVPSEPPTPAAGNSRRNSAYGLIRSRKSQDSLSSWSIVEAQDESSKKSKNIYARNMAEAHHLPTGFGLPVSGDERRDFEGVGGWRSCPDRPRSKNGPKSPYERLVSPVGSSPDQSATGDTHSDMIDEDERAWLSLNNRLELPSQIITWGSSSNVASPTKYGSFSPRASISHGFIPIKSPRFHQTQTHHGSRHHHRSHTTSSLSISEHKTANGMSVSLPNYSDHAVSPSASRLAPFMTPQPYSTLWSSRTMPANNTGSGMSNSFDGGYFALPRPESHYVSPLETRESPNWSGYTTPGTKTPDDKNPVTIQSTRLMSHYPTSIRNRRKTISGYNAKPGTNNEWLG</sequence>